<dbReference type="SUPFAM" id="SSF51182">
    <property type="entry name" value="RmlC-like cupins"/>
    <property type="match status" value="1"/>
</dbReference>
<proteinExistence type="predicted"/>
<dbReference type="AlphaFoldDB" id="A0A7R8WZG8"/>
<reference evidence="1" key="1">
    <citation type="submission" date="2020-11" db="EMBL/GenBank/DDBJ databases">
        <authorList>
            <person name="Tran Van P."/>
        </authorList>
    </citation>
    <scope>NUCLEOTIDE SEQUENCE</scope>
</reference>
<protein>
    <submittedName>
        <fullName evidence="1">Uncharacterized protein</fullName>
    </submittedName>
</protein>
<dbReference type="InterPro" id="IPR000888">
    <property type="entry name" value="RmlC-like"/>
</dbReference>
<dbReference type="Pfam" id="PF00908">
    <property type="entry name" value="dTDP_sugar_isom"/>
    <property type="match status" value="1"/>
</dbReference>
<name>A0A7R8WZG8_9CRUS</name>
<dbReference type="GO" id="GO:0019305">
    <property type="term" value="P:dTDP-rhamnose biosynthetic process"/>
    <property type="evidence" value="ECO:0007669"/>
    <property type="project" value="TreeGrafter"/>
</dbReference>
<organism evidence="1">
    <name type="scientific">Cyprideis torosa</name>
    <dbReference type="NCBI Taxonomy" id="163714"/>
    <lineage>
        <taxon>Eukaryota</taxon>
        <taxon>Metazoa</taxon>
        <taxon>Ecdysozoa</taxon>
        <taxon>Arthropoda</taxon>
        <taxon>Crustacea</taxon>
        <taxon>Oligostraca</taxon>
        <taxon>Ostracoda</taxon>
        <taxon>Podocopa</taxon>
        <taxon>Podocopida</taxon>
        <taxon>Cytherocopina</taxon>
        <taxon>Cytheroidea</taxon>
        <taxon>Cytherideidae</taxon>
        <taxon>Cyprideis</taxon>
    </lineage>
</organism>
<dbReference type="OrthoDB" id="8300165at2759"/>
<dbReference type="PANTHER" id="PTHR21047:SF2">
    <property type="entry name" value="THYMIDINE DIPHOSPHO-4-KETO-RHAMNOSE 3,5-EPIMERASE"/>
    <property type="match status" value="1"/>
</dbReference>
<dbReference type="GO" id="GO:0008830">
    <property type="term" value="F:dTDP-4-dehydrorhamnose 3,5-epimerase activity"/>
    <property type="evidence" value="ECO:0007669"/>
    <property type="project" value="InterPro"/>
</dbReference>
<dbReference type="GO" id="GO:0005829">
    <property type="term" value="C:cytosol"/>
    <property type="evidence" value="ECO:0007669"/>
    <property type="project" value="TreeGrafter"/>
</dbReference>
<dbReference type="Gene3D" id="2.60.120.10">
    <property type="entry name" value="Jelly Rolls"/>
    <property type="match status" value="1"/>
</dbReference>
<evidence type="ECO:0000313" key="1">
    <source>
        <dbReference type="EMBL" id="CAD7238078.1"/>
    </source>
</evidence>
<sequence length="188" mass="21454">MQVIDTPIAGLKVIEPRVFGDERGYFMETWNHRKLSDFGIEADFVQDNESQSSQGTLRGIHFQKDHPQDKLVRVLQGEVYDVAVDLRLDSPTYGQAFGEILSAANKRQLWIPKGFGHAYYTISETAIFVYKCTEYYFPDDQFSLDWSDPALNIQWPLVADCEVLLSKNDKEGKSLQEITILLKGDAQL</sequence>
<dbReference type="NCBIfam" id="TIGR01221">
    <property type="entry name" value="rmlC"/>
    <property type="match status" value="1"/>
</dbReference>
<dbReference type="InterPro" id="IPR014710">
    <property type="entry name" value="RmlC-like_jellyroll"/>
</dbReference>
<gene>
    <name evidence="1" type="ORF">CTOB1V02_LOCUS15893</name>
</gene>
<dbReference type="CDD" id="cd00438">
    <property type="entry name" value="cupin_RmlC"/>
    <property type="match status" value="1"/>
</dbReference>
<dbReference type="GO" id="GO:0000271">
    <property type="term" value="P:polysaccharide biosynthetic process"/>
    <property type="evidence" value="ECO:0007669"/>
    <property type="project" value="TreeGrafter"/>
</dbReference>
<accession>A0A7R8WZG8</accession>
<dbReference type="EMBL" id="OB695725">
    <property type="protein sequence ID" value="CAD7238078.1"/>
    <property type="molecule type" value="Genomic_DNA"/>
</dbReference>
<dbReference type="InterPro" id="IPR011051">
    <property type="entry name" value="RmlC_Cupin_sf"/>
</dbReference>
<dbReference type="PANTHER" id="PTHR21047">
    <property type="entry name" value="DTDP-6-DEOXY-D-GLUCOSE-3,5 EPIMERASE"/>
    <property type="match status" value="1"/>
</dbReference>